<keyword evidence="2" id="KW-1185">Reference proteome</keyword>
<gene>
    <name evidence="1" type="ORF">RPERSI_LOCUS20111</name>
</gene>
<protein>
    <submittedName>
        <fullName evidence="1">10257_t:CDS:1</fullName>
    </submittedName>
</protein>
<dbReference type="EMBL" id="CAJVQC010056241">
    <property type="protein sequence ID" value="CAG8796206.1"/>
    <property type="molecule type" value="Genomic_DNA"/>
</dbReference>
<organism evidence="1 2">
    <name type="scientific">Racocetra persica</name>
    <dbReference type="NCBI Taxonomy" id="160502"/>
    <lineage>
        <taxon>Eukaryota</taxon>
        <taxon>Fungi</taxon>
        <taxon>Fungi incertae sedis</taxon>
        <taxon>Mucoromycota</taxon>
        <taxon>Glomeromycotina</taxon>
        <taxon>Glomeromycetes</taxon>
        <taxon>Diversisporales</taxon>
        <taxon>Gigasporaceae</taxon>
        <taxon>Racocetra</taxon>
    </lineage>
</organism>
<accession>A0ACA9RKZ7</accession>
<sequence length="40" mass="4616">NEEIQTSSIEYDFTRLLNLQNKLYEVGLRVNATINDDTKG</sequence>
<proteinExistence type="predicted"/>
<evidence type="ECO:0000313" key="2">
    <source>
        <dbReference type="Proteomes" id="UP000789920"/>
    </source>
</evidence>
<name>A0ACA9RKZ7_9GLOM</name>
<dbReference type="Proteomes" id="UP000789920">
    <property type="component" value="Unassembled WGS sequence"/>
</dbReference>
<feature type="non-terminal residue" evidence="1">
    <location>
        <position position="1"/>
    </location>
</feature>
<comment type="caution">
    <text evidence="1">The sequence shown here is derived from an EMBL/GenBank/DDBJ whole genome shotgun (WGS) entry which is preliminary data.</text>
</comment>
<evidence type="ECO:0000313" key="1">
    <source>
        <dbReference type="EMBL" id="CAG8796206.1"/>
    </source>
</evidence>
<reference evidence="1" key="1">
    <citation type="submission" date="2021-06" db="EMBL/GenBank/DDBJ databases">
        <authorList>
            <person name="Kallberg Y."/>
            <person name="Tangrot J."/>
            <person name="Rosling A."/>
        </authorList>
    </citation>
    <scope>NUCLEOTIDE SEQUENCE</scope>
    <source>
        <strain evidence="1">MA461A</strain>
    </source>
</reference>